<feature type="compositionally biased region" description="Basic and acidic residues" evidence="1">
    <location>
        <begin position="297"/>
        <end position="309"/>
    </location>
</feature>
<organism evidence="2 3">
    <name type="scientific">Thelephora terrestris</name>
    <dbReference type="NCBI Taxonomy" id="56493"/>
    <lineage>
        <taxon>Eukaryota</taxon>
        <taxon>Fungi</taxon>
        <taxon>Dikarya</taxon>
        <taxon>Basidiomycota</taxon>
        <taxon>Agaricomycotina</taxon>
        <taxon>Agaricomycetes</taxon>
        <taxon>Thelephorales</taxon>
        <taxon>Thelephoraceae</taxon>
        <taxon>Thelephora</taxon>
    </lineage>
</organism>
<feature type="compositionally biased region" description="Pro residues" evidence="1">
    <location>
        <begin position="1"/>
        <end position="10"/>
    </location>
</feature>
<proteinExistence type="predicted"/>
<evidence type="ECO:0000256" key="1">
    <source>
        <dbReference type="SAM" id="MobiDB-lite"/>
    </source>
</evidence>
<reference evidence="2" key="1">
    <citation type="journal article" date="2020" name="Nat. Commun.">
        <title>Large-scale genome sequencing of mycorrhizal fungi provides insights into the early evolution of symbiotic traits.</title>
        <authorList>
            <person name="Miyauchi S."/>
            <person name="Kiss E."/>
            <person name="Kuo A."/>
            <person name="Drula E."/>
            <person name="Kohler A."/>
            <person name="Sanchez-Garcia M."/>
            <person name="Morin E."/>
            <person name="Andreopoulos B."/>
            <person name="Barry K.W."/>
            <person name="Bonito G."/>
            <person name="Buee M."/>
            <person name="Carver A."/>
            <person name="Chen C."/>
            <person name="Cichocki N."/>
            <person name="Clum A."/>
            <person name="Culley D."/>
            <person name="Crous P.W."/>
            <person name="Fauchery L."/>
            <person name="Girlanda M."/>
            <person name="Hayes R.D."/>
            <person name="Keri Z."/>
            <person name="LaButti K."/>
            <person name="Lipzen A."/>
            <person name="Lombard V."/>
            <person name="Magnuson J."/>
            <person name="Maillard F."/>
            <person name="Murat C."/>
            <person name="Nolan M."/>
            <person name="Ohm R.A."/>
            <person name="Pangilinan J."/>
            <person name="Pereira M.F."/>
            <person name="Perotto S."/>
            <person name="Peter M."/>
            <person name="Pfister S."/>
            <person name="Riley R."/>
            <person name="Sitrit Y."/>
            <person name="Stielow J.B."/>
            <person name="Szollosi G."/>
            <person name="Zifcakova L."/>
            <person name="Stursova M."/>
            <person name="Spatafora J.W."/>
            <person name="Tedersoo L."/>
            <person name="Vaario L.M."/>
            <person name="Yamada A."/>
            <person name="Yan M."/>
            <person name="Wang P."/>
            <person name="Xu J."/>
            <person name="Bruns T."/>
            <person name="Baldrian P."/>
            <person name="Vilgalys R."/>
            <person name="Dunand C."/>
            <person name="Henrissat B."/>
            <person name="Grigoriev I.V."/>
            <person name="Hibbett D."/>
            <person name="Nagy L.G."/>
            <person name="Martin F.M."/>
        </authorList>
    </citation>
    <scope>NUCLEOTIDE SEQUENCE</scope>
    <source>
        <strain evidence="2">UH-Tt-Lm1</strain>
    </source>
</reference>
<accession>A0A9P6HB58</accession>
<dbReference type="OrthoDB" id="5314275at2759"/>
<evidence type="ECO:0000313" key="2">
    <source>
        <dbReference type="EMBL" id="KAF9783312.1"/>
    </source>
</evidence>
<feature type="compositionally biased region" description="Basic residues" evidence="1">
    <location>
        <begin position="456"/>
        <end position="475"/>
    </location>
</feature>
<feature type="region of interest" description="Disordered" evidence="1">
    <location>
        <begin position="124"/>
        <end position="154"/>
    </location>
</feature>
<dbReference type="InterPro" id="IPR028018">
    <property type="entry name" value="DUF4646"/>
</dbReference>
<feature type="compositionally biased region" description="Gly residues" evidence="1">
    <location>
        <begin position="415"/>
        <end position="425"/>
    </location>
</feature>
<feature type="region of interest" description="Disordered" evidence="1">
    <location>
        <begin position="456"/>
        <end position="495"/>
    </location>
</feature>
<keyword evidence="3" id="KW-1185">Reference proteome</keyword>
<feature type="region of interest" description="Disordered" evidence="1">
    <location>
        <begin position="1"/>
        <end position="105"/>
    </location>
</feature>
<comment type="caution">
    <text evidence="2">The sequence shown here is derived from an EMBL/GenBank/DDBJ whole genome shotgun (WGS) entry which is preliminary data.</text>
</comment>
<evidence type="ECO:0000313" key="3">
    <source>
        <dbReference type="Proteomes" id="UP000736335"/>
    </source>
</evidence>
<feature type="compositionally biased region" description="Basic and acidic residues" evidence="1">
    <location>
        <begin position="342"/>
        <end position="358"/>
    </location>
</feature>
<dbReference type="Proteomes" id="UP000736335">
    <property type="component" value="Unassembled WGS sequence"/>
</dbReference>
<feature type="compositionally biased region" description="Basic and acidic residues" evidence="1">
    <location>
        <begin position="476"/>
        <end position="493"/>
    </location>
</feature>
<feature type="compositionally biased region" description="Low complexity" evidence="1">
    <location>
        <begin position="124"/>
        <end position="142"/>
    </location>
</feature>
<gene>
    <name evidence="2" type="ORF">BJ322DRAFT_1070131</name>
</gene>
<feature type="region of interest" description="Disordered" evidence="1">
    <location>
        <begin position="285"/>
        <end position="439"/>
    </location>
</feature>
<reference evidence="2" key="2">
    <citation type="submission" date="2020-11" db="EMBL/GenBank/DDBJ databases">
        <authorList>
            <consortium name="DOE Joint Genome Institute"/>
            <person name="Kuo A."/>
            <person name="Miyauchi S."/>
            <person name="Kiss E."/>
            <person name="Drula E."/>
            <person name="Kohler A."/>
            <person name="Sanchez-Garcia M."/>
            <person name="Andreopoulos B."/>
            <person name="Barry K.W."/>
            <person name="Bonito G."/>
            <person name="Buee M."/>
            <person name="Carver A."/>
            <person name="Chen C."/>
            <person name="Cichocki N."/>
            <person name="Clum A."/>
            <person name="Culley D."/>
            <person name="Crous P.W."/>
            <person name="Fauchery L."/>
            <person name="Girlanda M."/>
            <person name="Hayes R."/>
            <person name="Keri Z."/>
            <person name="Labutti K."/>
            <person name="Lipzen A."/>
            <person name="Lombard V."/>
            <person name="Magnuson J."/>
            <person name="Maillard F."/>
            <person name="Morin E."/>
            <person name="Murat C."/>
            <person name="Nolan M."/>
            <person name="Ohm R."/>
            <person name="Pangilinan J."/>
            <person name="Pereira M."/>
            <person name="Perotto S."/>
            <person name="Peter M."/>
            <person name="Riley R."/>
            <person name="Sitrit Y."/>
            <person name="Stielow B."/>
            <person name="Szollosi G."/>
            <person name="Zifcakova L."/>
            <person name="Stursova M."/>
            <person name="Spatafora J.W."/>
            <person name="Tedersoo L."/>
            <person name="Vaario L.-M."/>
            <person name="Yamada A."/>
            <person name="Yan M."/>
            <person name="Wang P."/>
            <person name="Xu J."/>
            <person name="Bruns T."/>
            <person name="Baldrian P."/>
            <person name="Vilgalys R."/>
            <person name="Henrissat B."/>
            <person name="Grigoriev I.V."/>
            <person name="Hibbett D."/>
            <person name="Nagy L.G."/>
            <person name="Martin F.M."/>
        </authorList>
    </citation>
    <scope>NUCLEOTIDE SEQUENCE</scope>
    <source>
        <strain evidence="2">UH-Tt-Lm1</strain>
    </source>
</reference>
<dbReference type="Pfam" id="PF15496">
    <property type="entry name" value="DUF4646"/>
    <property type="match status" value="1"/>
</dbReference>
<feature type="compositionally biased region" description="Gly residues" evidence="1">
    <location>
        <begin position="359"/>
        <end position="401"/>
    </location>
</feature>
<name>A0A9P6HB58_9AGAM</name>
<feature type="compositionally biased region" description="Low complexity" evidence="1">
    <location>
        <begin position="320"/>
        <end position="341"/>
    </location>
</feature>
<dbReference type="EMBL" id="WIUZ02000010">
    <property type="protein sequence ID" value="KAF9783312.1"/>
    <property type="molecule type" value="Genomic_DNA"/>
</dbReference>
<protein>
    <submittedName>
        <fullName evidence="2">Uncharacterized protein</fullName>
    </submittedName>
</protein>
<sequence>MILPSNPPPSESLHGEDQTLPPPPYQEYIPSSQLLPRERLNESLYAPPVSSRFGPSYEREVDPPARLNSLEGKSPRFPEPTIRTGGAYPEPPPLPPKDREKEGFQDGPAQRALGVFSSMVWGAPSAASTSRSPGSSSNISTSQDPLNPAPSAFTRPTPKNYAYLPFKPMTMLGISSNLADGFPIIPPPINPEDEKQVGKANAQHPFVSHDVTEEDWPKFLIDLKTVASSPSQTQKSFLARMFLSEMNERELRKRAIHFVDSWNHYFFQPRRMTVVLARGRKVFNGASGNSLRRRHSAGYERGRGTDPAHKKGHRHRSHSTDSSSSSSSSSSSDSSIQSTTSEPHEMPVPHTQTDHGFEKGAGGLGRGMGRGCGSRGRGFGGASHHGWHGSPGGHGGRGGRGWHSQGSHVVPPAPGVGGGPFGHGGHAQSHHTHHGQKVAWRAEKRAWKVERRAAKHAHRQAKRAMRHERRQRKREARAMRYHGEKSTHKRDQPWKLIISFHGAHRDS</sequence>
<dbReference type="AlphaFoldDB" id="A0A9P6HB58"/>